<organism evidence="2 3">
    <name type="scientific">Candidatus Desulfosporosinus infrequens</name>
    <dbReference type="NCBI Taxonomy" id="2043169"/>
    <lineage>
        <taxon>Bacteria</taxon>
        <taxon>Bacillati</taxon>
        <taxon>Bacillota</taxon>
        <taxon>Clostridia</taxon>
        <taxon>Eubacteriales</taxon>
        <taxon>Desulfitobacteriaceae</taxon>
        <taxon>Desulfosporosinus</taxon>
    </lineage>
</organism>
<keyword evidence="1" id="KW-1133">Transmembrane helix</keyword>
<feature type="transmembrane region" description="Helical" evidence="1">
    <location>
        <begin position="232"/>
        <end position="252"/>
    </location>
</feature>
<gene>
    <name evidence="2" type="ORF">SBF1_480013</name>
</gene>
<dbReference type="GO" id="GO:0005886">
    <property type="term" value="C:plasma membrane"/>
    <property type="evidence" value="ECO:0007669"/>
    <property type="project" value="UniProtKB-SubCell"/>
</dbReference>
<dbReference type="Pfam" id="PF12679">
    <property type="entry name" value="ABC2_membrane_2"/>
    <property type="match status" value="1"/>
</dbReference>
<evidence type="ECO:0000313" key="3">
    <source>
        <dbReference type="Proteomes" id="UP000238916"/>
    </source>
</evidence>
<evidence type="ECO:0000256" key="1">
    <source>
        <dbReference type="SAM" id="Phobius"/>
    </source>
</evidence>
<feature type="transmembrane region" description="Helical" evidence="1">
    <location>
        <begin position="149"/>
        <end position="171"/>
    </location>
</feature>
<dbReference type="EMBL" id="OMOF01000423">
    <property type="protein sequence ID" value="SPF50432.1"/>
    <property type="molecule type" value="Genomic_DNA"/>
</dbReference>
<dbReference type="AlphaFoldDB" id="A0A2U3LEX5"/>
<evidence type="ECO:0000313" key="2">
    <source>
        <dbReference type="EMBL" id="SPF50432.1"/>
    </source>
</evidence>
<dbReference type="Proteomes" id="UP000238916">
    <property type="component" value="Unassembled WGS sequence"/>
</dbReference>
<feature type="transmembrane region" description="Helical" evidence="1">
    <location>
        <begin position="113"/>
        <end position="137"/>
    </location>
</feature>
<sequence>MFKQQGKKAFNYATGLSLYNLLLIGVYPTISQSMVVAELSQKLPNSVKHVFGVTSGSGFDRFESYVATQCFGRVWLLVMGISTISTADALIAKLVDQGGMAYLLSSPVGRLEVLATQVAVLTSGLAVMMGLTVLGIWGAMGLFKIPIDVWAYFRLVVLEFALFLAVGAYSLLFSAIFNEEEPAILIASSFTFLCYILDVFSELNDRFLWVKNFTIFGWVRPQKVLEGETPTLPTLGLLGLATIFIMLAGYIFSKKDIHV</sequence>
<dbReference type="GO" id="GO:0140359">
    <property type="term" value="F:ABC-type transporter activity"/>
    <property type="evidence" value="ECO:0007669"/>
    <property type="project" value="InterPro"/>
</dbReference>
<protein>
    <submittedName>
        <fullName evidence="2">ABC transporter, permease component</fullName>
    </submittedName>
</protein>
<proteinExistence type="predicted"/>
<reference evidence="3" key="1">
    <citation type="submission" date="2018-02" db="EMBL/GenBank/DDBJ databases">
        <authorList>
            <person name="Hausmann B."/>
        </authorList>
    </citation>
    <scope>NUCLEOTIDE SEQUENCE [LARGE SCALE GENOMIC DNA]</scope>
    <source>
        <strain evidence="3">Peat soil MAG SbF1</strain>
    </source>
</reference>
<accession>A0A2U3LEX5</accession>
<keyword evidence="1" id="KW-0472">Membrane</keyword>
<dbReference type="OrthoDB" id="66636at2"/>
<feature type="transmembrane region" description="Helical" evidence="1">
    <location>
        <begin position="183"/>
        <end position="201"/>
    </location>
</feature>
<keyword evidence="1" id="KW-0812">Transmembrane</keyword>
<name>A0A2U3LEX5_9FIRM</name>